<accession>A0A0E9PGQ3</accession>
<organism evidence="1">
    <name type="scientific">Anguilla anguilla</name>
    <name type="common">European freshwater eel</name>
    <name type="synonym">Muraena anguilla</name>
    <dbReference type="NCBI Taxonomy" id="7936"/>
    <lineage>
        <taxon>Eukaryota</taxon>
        <taxon>Metazoa</taxon>
        <taxon>Chordata</taxon>
        <taxon>Craniata</taxon>
        <taxon>Vertebrata</taxon>
        <taxon>Euteleostomi</taxon>
        <taxon>Actinopterygii</taxon>
        <taxon>Neopterygii</taxon>
        <taxon>Teleostei</taxon>
        <taxon>Anguilliformes</taxon>
        <taxon>Anguillidae</taxon>
        <taxon>Anguilla</taxon>
    </lineage>
</organism>
<name>A0A0E9PGQ3_ANGAN</name>
<dbReference type="AlphaFoldDB" id="A0A0E9PGQ3"/>
<sequence length="18" mass="2061">MMASLFGRTMLDASFRAR</sequence>
<reference evidence="1" key="2">
    <citation type="journal article" date="2015" name="Fish Shellfish Immunol.">
        <title>Early steps in the European eel (Anguilla anguilla)-Vibrio vulnificus interaction in the gills: Role of the RtxA13 toxin.</title>
        <authorList>
            <person name="Callol A."/>
            <person name="Pajuelo D."/>
            <person name="Ebbesson L."/>
            <person name="Teles M."/>
            <person name="MacKenzie S."/>
            <person name="Amaro C."/>
        </authorList>
    </citation>
    <scope>NUCLEOTIDE SEQUENCE</scope>
</reference>
<dbReference type="EMBL" id="GBXM01104796">
    <property type="protein sequence ID" value="JAH03781.1"/>
    <property type="molecule type" value="Transcribed_RNA"/>
</dbReference>
<evidence type="ECO:0000313" key="1">
    <source>
        <dbReference type="EMBL" id="JAH03781.1"/>
    </source>
</evidence>
<proteinExistence type="predicted"/>
<protein>
    <submittedName>
        <fullName evidence="1">Uncharacterized protein</fullName>
    </submittedName>
</protein>
<reference evidence="1" key="1">
    <citation type="submission" date="2014-11" db="EMBL/GenBank/DDBJ databases">
        <authorList>
            <person name="Amaro Gonzalez C."/>
        </authorList>
    </citation>
    <scope>NUCLEOTIDE SEQUENCE</scope>
</reference>